<name>G0U9E1_TRYVY</name>
<proteinExistence type="predicted"/>
<gene>
    <name evidence="1" type="ORF">TVY486_1117100</name>
</gene>
<reference evidence="1" key="1">
    <citation type="journal article" date="2012" name="Proc. Natl. Acad. Sci. U.S.A.">
        <title>Antigenic diversity is generated by distinct evolutionary mechanisms in African trypanosome species.</title>
        <authorList>
            <person name="Jackson A.P."/>
            <person name="Berry A."/>
            <person name="Aslett M."/>
            <person name="Allison H.C."/>
            <person name="Burton P."/>
            <person name="Vavrova-Anderson J."/>
            <person name="Brown R."/>
            <person name="Browne H."/>
            <person name="Corton N."/>
            <person name="Hauser H."/>
            <person name="Gamble J."/>
            <person name="Gilderthorp R."/>
            <person name="Marcello L."/>
            <person name="McQuillan J."/>
            <person name="Otto T.D."/>
            <person name="Quail M.A."/>
            <person name="Sanders M.J."/>
            <person name="van Tonder A."/>
            <person name="Ginger M.L."/>
            <person name="Field M.C."/>
            <person name="Barry J.D."/>
            <person name="Hertz-Fowler C."/>
            <person name="Berriman M."/>
        </authorList>
    </citation>
    <scope>NUCLEOTIDE SEQUENCE</scope>
    <source>
        <strain evidence="1">Y486</strain>
    </source>
</reference>
<sequence length="177" mass="20440">MEQECFFRGENKPSLVKEKKAFDSGCLGTVSSSKKFYQGVLLVLLTSEIRYWQKSNPPECYKIGFLARLVHHPLAKYNKGTHGHYFKRAQDSKNLTLPDTTQVRVQKQQWRQSVPSSFRYSLFATAYTEVKDHKLRGLIYPLLNATSPQFMRIVFVRAFSMRQAKISTSLLKPKPVC</sequence>
<accession>G0U9E1</accession>
<dbReference type="EMBL" id="HE573027">
    <property type="protein sequence ID" value="CCC54226.1"/>
    <property type="molecule type" value="Genomic_DNA"/>
</dbReference>
<organism evidence="1">
    <name type="scientific">Trypanosoma vivax (strain Y486)</name>
    <dbReference type="NCBI Taxonomy" id="1055687"/>
    <lineage>
        <taxon>Eukaryota</taxon>
        <taxon>Discoba</taxon>
        <taxon>Euglenozoa</taxon>
        <taxon>Kinetoplastea</taxon>
        <taxon>Metakinetoplastina</taxon>
        <taxon>Trypanosomatida</taxon>
        <taxon>Trypanosomatidae</taxon>
        <taxon>Trypanosoma</taxon>
        <taxon>Duttonella</taxon>
    </lineage>
</organism>
<evidence type="ECO:0000313" key="1">
    <source>
        <dbReference type="EMBL" id="CCC54226.1"/>
    </source>
</evidence>
<dbReference type="VEuPathDB" id="TriTrypDB:TvY486_1117100"/>
<protein>
    <submittedName>
        <fullName evidence="1">Uncharacterized protein</fullName>
    </submittedName>
</protein>
<dbReference type="AlphaFoldDB" id="G0U9E1"/>